<feature type="region of interest" description="Disordered" evidence="1">
    <location>
        <begin position="183"/>
        <end position="209"/>
    </location>
</feature>
<evidence type="ECO:0000313" key="3">
    <source>
        <dbReference type="Proteomes" id="UP000248961"/>
    </source>
</evidence>
<protein>
    <submittedName>
        <fullName evidence="2">Uncharacterized protein</fullName>
    </submittedName>
</protein>
<dbReference type="AlphaFoldDB" id="A0A395HGH1"/>
<dbReference type="RefSeq" id="XP_025546004.1">
    <property type="nucleotide sequence ID" value="XM_025691043.1"/>
</dbReference>
<evidence type="ECO:0000256" key="1">
    <source>
        <dbReference type="SAM" id="MobiDB-lite"/>
    </source>
</evidence>
<evidence type="ECO:0000313" key="2">
    <source>
        <dbReference type="EMBL" id="RAL06850.1"/>
    </source>
</evidence>
<gene>
    <name evidence="2" type="ORF">BO97DRAFT_278594</name>
</gene>
<organism evidence="2 3">
    <name type="scientific">Aspergillus homomorphus (strain CBS 101889)</name>
    <dbReference type="NCBI Taxonomy" id="1450537"/>
    <lineage>
        <taxon>Eukaryota</taxon>
        <taxon>Fungi</taxon>
        <taxon>Dikarya</taxon>
        <taxon>Ascomycota</taxon>
        <taxon>Pezizomycotina</taxon>
        <taxon>Eurotiomycetes</taxon>
        <taxon>Eurotiomycetidae</taxon>
        <taxon>Eurotiales</taxon>
        <taxon>Aspergillaceae</taxon>
        <taxon>Aspergillus</taxon>
        <taxon>Aspergillus subgen. Circumdati</taxon>
    </lineage>
</organism>
<feature type="compositionally biased region" description="Polar residues" evidence="1">
    <location>
        <begin position="183"/>
        <end position="193"/>
    </location>
</feature>
<reference evidence="2 3" key="1">
    <citation type="submission" date="2018-02" db="EMBL/GenBank/DDBJ databases">
        <title>The genomes of Aspergillus section Nigri reveals drivers in fungal speciation.</title>
        <authorList>
            <consortium name="DOE Joint Genome Institute"/>
            <person name="Vesth T.C."/>
            <person name="Nybo J."/>
            <person name="Theobald S."/>
            <person name="Brandl J."/>
            <person name="Frisvad J.C."/>
            <person name="Nielsen K.F."/>
            <person name="Lyhne E.K."/>
            <person name="Kogle M.E."/>
            <person name="Kuo A."/>
            <person name="Riley R."/>
            <person name="Clum A."/>
            <person name="Nolan M."/>
            <person name="Lipzen A."/>
            <person name="Salamov A."/>
            <person name="Henrissat B."/>
            <person name="Wiebenga A."/>
            <person name="De vries R.P."/>
            <person name="Grigoriev I.V."/>
            <person name="Mortensen U.H."/>
            <person name="Andersen M.R."/>
            <person name="Baker S.E."/>
        </authorList>
    </citation>
    <scope>NUCLEOTIDE SEQUENCE [LARGE SCALE GENOMIC DNA]</scope>
    <source>
        <strain evidence="2 3">CBS 101889</strain>
    </source>
</reference>
<name>A0A395HGH1_ASPHC</name>
<proteinExistence type="predicted"/>
<accession>A0A395HGH1</accession>
<dbReference type="EMBL" id="KZ824350">
    <property type="protein sequence ID" value="RAL06850.1"/>
    <property type="molecule type" value="Genomic_DNA"/>
</dbReference>
<dbReference type="GeneID" id="37195332"/>
<dbReference type="Proteomes" id="UP000248961">
    <property type="component" value="Unassembled WGS sequence"/>
</dbReference>
<keyword evidence="3" id="KW-1185">Reference proteome</keyword>
<dbReference type="VEuPathDB" id="FungiDB:BO97DRAFT_278594"/>
<sequence length="240" mass="26959">MASDPEVAARAAAAMKDIARSLMFHLEEVPEVQALEFAFVRDNQEAEFIVEVGFPLSSLVLSLSYQSIANRPQPPITIIVRTRPDAEYLKAKLEARRSDAFKFNGDDLEWNFPLPAKLPLERAICVPITVRVLYLGDGKLDFSEPPESRMITIQRLRDEQLEQNQRGPFDVPILDALPAQTVPQVTPESTAETASGIGQSGTEEEEGQWEGEFRAVLPMVERWWASFLEFCLRHACPSDD</sequence>